<dbReference type="InterPro" id="IPR046250">
    <property type="entry name" value="DUF6283"/>
</dbReference>
<comment type="caution">
    <text evidence="1">The sequence shown here is derived from an EMBL/GenBank/DDBJ whole genome shotgun (WGS) entry which is preliminary data.</text>
</comment>
<reference evidence="1" key="1">
    <citation type="submission" date="2023-02" db="EMBL/GenBank/DDBJ databases">
        <title>Description of Herbaspirillum huttiense subsp. nephrolepsisexaltata and Herbaspirillum huttiense subsp. lycopersicon.</title>
        <authorList>
            <person name="Poudel M."/>
            <person name="Sharma A."/>
            <person name="Goss E."/>
            <person name="Tapia J.H."/>
            <person name="Harmon C.M."/>
            <person name="Jones J.B."/>
        </authorList>
    </citation>
    <scope>NUCLEOTIDE SEQUENCE</scope>
    <source>
        <strain evidence="1">NC40101</strain>
    </source>
</reference>
<protein>
    <submittedName>
        <fullName evidence="1">DUF6283 family protein</fullName>
    </submittedName>
</protein>
<organism evidence="1">
    <name type="scientific">Herbaspirillum huttiense subsp. nephrolepidis</name>
    <dbReference type="NCBI Taxonomy" id="3075126"/>
    <lineage>
        <taxon>Bacteria</taxon>
        <taxon>Pseudomonadati</taxon>
        <taxon>Pseudomonadota</taxon>
        <taxon>Betaproteobacteria</taxon>
        <taxon>Burkholderiales</taxon>
        <taxon>Oxalobacteraceae</taxon>
        <taxon>Herbaspirillum</taxon>
    </lineage>
</organism>
<dbReference type="Pfam" id="PF19800">
    <property type="entry name" value="DUF6283"/>
    <property type="match status" value="1"/>
</dbReference>
<dbReference type="RefSeq" id="WP_284077052.1">
    <property type="nucleotide sequence ID" value="NZ_JAVLSM010000007.1"/>
</dbReference>
<proteinExistence type="predicted"/>
<accession>A0AAE4G863</accession>
<dbReference type="AlphaFoldDB" id="A0AAE4G863"/>
<gene>
    <name evidence="1" type="ORF">RJN63_12135</name>
</gene>
<dbReference type="EMBL" id="JAVRAA010000005">
    <property type="protein sequence ID" value="MDT0337583.1"/>
    <property type="molecule type" value="Genomic_DNA"/>
</dbReference>
<evidence type="ECO:0000313" key="1">
    <source>
        <dbReference type="EMBL" id="MDT0337583.1"/>
    </source>
</evidence>
<sequence length="147" mass="16229">MTNPKDHCNHHGAEIVTVKQADAEHLVLSTVDRTWVNRRTPCAQCPWRKDADGVFPPEAFRESAATAYDQSTETFGCHDSGIQRPAVCAGFLLRGAENNRTVRLAKAFGIYDGQVQDAGLELHESYRAMAVANGVDPDDLTLRDCRD</sequence>
<name>A0AAE4G863_9BURK</name>